<evidence type="ECO:0000313" key="2">
    <source>
        <dbReference type="Proteomes" id="UP001168883"/>
    </source>
</evidence>
<comment type="caution">
    <text evidence="1">The sequence shown here is derived from an EMBL/GenBank/DDBJ whole genome shotgun (WGS) entry which is preliminary data.</text>
</comment>
<proteinExistence type="predicted"/>
<dbReference type="Proteomes" id="UP001168883">
    <property type="component" value="Unassembled WGS sequence"/>
</dbReference>
<evidence type="ECO:0008006" key="3">
    <source>
        <dbReference type="Google" id="ProtNLM"/>
    </source>
</evidence>
<dbReference type="RefSeq" id="WP_302880573.1">
    <property type="nucleotide sequence ID" value="NZ_JAUMKJ010000039.1"/>
</dbReference>
<accession>A0ABT8VH63</accession>
<name>A0ABT8VH63_9BACL</name>
<gene>
    <name evidence="1" type="ORF">Q3C12_25165</name>
</gene>
<keyword evidence="2" id="KW-1185">Reference proteome</keyword>
<protein>
    <recommendedName>
        <fullName evidence="3">DUF2971 domain-containing protein</fullName>
    </recommendedName>
</protein>
<evidence type="ECO:0000313" key="1">
    <source>
        <dbReference type="EMBL" id="MDO3680303.1"/>
    </source>
</evidence>
<reference evidence="1" key="1">
    <citation type="submission" date="2023-07" db="EMBL/GenBank/DDBJ databases">
        <authorList>
            <person name="Aktuganov G."/>
            <person name="Boyko T."/>
            <person name="Delegan Y."/>
            <person name="Galimzianova N."/>
            <person name="Gilvanova E."/>
            <person name="Korobov V."/>
            <person name="Kuzmina L."/>
            <person name="Melentiev A."/>
            <person name="Milman P."/>
            <person name="Ryabova A."/>
            <person name="Stupak E."/>
            <person name="Yasakov T."/>
            <person name="Zharikova N."/>
            <person name="Zhurenko E."/>
        </authorList>
    </citation>
    <scope>NUCLEOTIDE SEQUENCE</scope>
    <source>
        <strain evidence="1">IB-739</strain>
    </source>
</reference>
<organism evidence="1 2">
    <name type="scientific">Paenibacillus ehimensis</name>
    <dbReference type="NCBI Taxonomy" id="79264"/>
    <lineage>
        <taxon>Bacteria</taxon>
        <taxon>Bacillati</taxon>
        <taxon>Bacillota</taxon>
        <taxon>Bacilli</taxon>
        <taxon>Bacillales</taxon>
        <taxon>Paenibacillaceae</taxon>
        <taxon>Paenibacillus</taxon>
    </lineage>
</organism>
<dbReference type="EMBL" id="JAUMKJ010000039">
    <property type="protein sequence ID" value="MDO3680303.1"/>
    <property type="molecule type" value="Genomic_DNA"/>
</dbReference>
<sequence>MGNNKGNADAIIVLREMFNKFFRVPFNPNQLIYHYTTMTTLQSILHNKELWLSKADYMNDFTELQYFGTFMKKLIDEGRIKASQEIKDFVLAILNEFFVNERMANENSLFVLSLSQNPDSLALWYNYATNEGCNIGINTDTLSDLLMSRTSSGLGQWTGKVIYEPAIQMQICKYIVQCIHDLVQTDKVDIINSHRTISSIFLAAACFIKDPVFKLEEEFRMVIFTTEAIEKLAVKFRVARGSFIPYITFPIVTDDDKLIIDQITIGPRISIDTAEKGLEYYKKINNLTNIKIVKSDAPLRF</sequence>